<dbReference type="InterPro" id="IPR032816">
    <property type="entry name" value="VTT_dom"/>
</dbReference>
<dbReference type="STRING" id="4155.A0A022Q7J9"/>
<name>A0A022Q7J9_ERYGU</name>
<protein>
    <recommendedName>
        <fullName evidence="1">VTT domain-containing protein</fullName>
    </recommendedName>
</protein>
<gene>
    <name evidence="2" type="ORF">MIMGU_mgv1a022186mg</name>
</gene>
<dbReference type="Pfam" id="PF09335">
    <property type="entry name" value="VTT_dom"/>
    <property type="match status" value="1"/>
</dbReference>
<proteinExistence type="predicted"/>
<organism evidence="2 3">
    <name type="scientific">Erythranthe guttata</name>
    <name type="common">Yellow monkey flower</name>
    <name type="synonym">Mimulus guttatus</name>
    <dbReference type="NCBI Taxonomy" id="4155"/>
    <lineage>
        <taxon>Eukaryota</taxon>
        <taxon>Viridiplantae</taxon>
        <taxon>Streptophyta</taxon>
        <taxon>Embryophyta</taxon>
        <taxon>Tracheophyta</taxon>
        <taxon>Spermatophyta</taxon>
        <taxon>Magnoliopsida</taxon>
        <taxon>eudicotyledons</taxon>
        <taxon>Gunneridae</taxon>
        <taxon>Pentapetalae</taxon>
        <taxon>asterids</taxon>
        <taxon>lamiids</taxon>
        <taxon>Lamiales</taxon>
        <taxon>Phrymaceae</taxon>
        <taxon>Erythranthe</taxon>
    </lineage>
</organism>
<evidence type="ECO:0000259" key="1">
    <source>
        <dbReference type="Pfam" id="PF09335"/>
    </source>
</evidence>
<dbReference type="PANTHER" id="PTHR46431:SF7">
    <property type="entry name" value="SNARE ASSOCIATED GOLGI PROTEIN FAMILY"/>
    <property type="match status" value="1"/>
</dbReference>
<feature type="domain" description="VTT" evidence="1">
    <location>
        <begin position="2"/>
        <end position="92"/>
    </location>
</feature>
<reference evidence="2 3" key="1">
    <citation type="journal article" date="2013" name="Proc. Natl. Acad. Sci. U.S.A.">
        <title>Fine-scale variation in meiotic recombination in Mimulus inferred from population shotgun sequencing.</title>
        <authorList>
            <person name="Hellsten U."/>
            <person name="Wright K.M."/>
            <person name="Jenkins J."/>
            <person name="Shu S."/>
            <person name="Yuan Y."/>
            <person name="Wessler S.R."/>
            <person name="Schmutz J."/>
            <person name="Willis J.H."/>
            <person name="Rokhsar D.S."/>
        </authorList>
    </citation>
    <scope>NUCLEOTIDE SEQUENCE [LARGE SCALE GENOMIC DNA]</scope>
    <source>
        <strain evidence="3">cv. DUN x IM62</strain>
    </source>
</reference>
<sequence length="93" mass="10596">MAIGVSIPYFIGSLFYHRIHVWLERYPKRASIVKLAGEGSCFNQFRAVDLIRISPFPYVIYNYCAVATDVKYVPYLLGTLVGIVPEIFVALYT</sequence>
<dbReference type="EMBL" id="KI632175">
    <property type="protein sequence ID" value="EYU23203.1"/>
    <property type="molecule type" value="Genomic_DNA"/>
</dbReference>
<accession>A0A022Q7J9</accession>
<evidence type="ECO:0000313" key="2">
    <source>
        <dbReference type="EMBL" id="EYU23203.1"/>
    </source>
</evidence>
<dbReference type="eggNOG" id="ENOG502QV3G">
    <property type="taxonomic scope" value="Eukaryota"/>
</dbReference>
<evidence type="ECO:0000313" key="3">
    <source>
        <dbReference type="Proteomes" id="UP000030748"/>
    </source>
</evidence>
<keyword evidence="3" id="KW-1185">Reference proteome</keyword>
<dbReference type="PhylomeDB" id="A0A022Q7J9"/>
<dbReference type="AlphaFoldDB" id="A0A022Q7J9"/>
<dbReference type="Proteomes" id="UP000030748">
    <property type="component" value="Unassembled WGS sequence"/>
</dbReference>
<dbReference type="PANTHER" id="PTHR46431">
    <property type="entry name" value="EXPRESSED PROTEIN"/>
    <property type="match status" value="1"/>
</dbReference>